<proteinExistence type="predicted"/>
<dbReference type="AlphaFoldDB" id="A0A1I6YXS5"/>
<reference evidence="1 2" key="1">
    <citation type="submission" date="2016-10" db="EMBL/GenBank/DDBJ databases">
        <authorList>
            <person name="de Groot N.N."/>
        </authorList>
    </citation>
    <scope>NUCLEOTIDE SEQUENCE [LARGE SCALE GENOMIC DNA]</scope>
    <source>
        <strain evidence="1 2">CGMCC 1.7005</strain>
    </source>
</reference>
<dbReference type="Proteomes" id="UP000236454">
    <property type="component" value="Unassembled WGS sequence"/>
</dbReference>
<keyword evidence="2" id="KW-1185">Reference proteome</keyword>
<name>A0A1I6YXS5_9FLAO</name>
<gene>
    <name evidence="1" type="ORF">SAMN05216474_1272</name>
</gene>
<sequence length="197" mass="22955">MYSTTVYFGNIAYWKEQAQVGKICLDYKDVYKKQSFRNRQEILSANGKQALSIPVIRPNGSNTLSKDVRISDAENWQKDHWKAIESAYKHAPYFWYYGDQVKDLIFQEEKSLVEFNKNIQQAIIEFLSLELEITLENDAPNIENMEDPRVFLNDKKNKINTPPYIQVFSDKLTFEPNLSVLDALMNLGPMSRMLIIS</sequence>
<dbReference type="InterPro" id="IPR014985">
    <property type="entry name" value="WbqC"/>
</dbReference>
<protein>
    <submittedName>
        <fullName evidence="1">WbqC-like protein family protein</fullName>
    </submittedName>
</protein>
<evidence type="ECO:0000313" key="2">
    <source>
        <dbReference type="Proteomes" id="UP000236454"/>
    </source>
</evidence>
<dbReference type="RefSeq" id="WP_090247470.1">
    <property type="nucleotide sequence ID" value="NZ_FPAS01000001.1"/>
</dbReference>
<dbReference type="EMBL" id="FPAS01000001">
    <property type="protein sequence ID" value="SFT55247.1"/>
    <property type="molecule type" value="Genomic_DNA"/>
</dbReference>
<accession>A0A1I6YXS5</accession>
<evidence type="ECO:0000313" key="1">
    <source>
        <dbReference type="EMBL" id="SFT55247.1"/>
    </source>
</evidence>
<organism evidence="1 2">
    <name type="scientific">Lishizhenia tianjinensis</name>
    <dbReference type="NCBI Taxonomy" id="477690"/>
    <lineage>
        <taxon>Bacteria</taxon>
        <taxon>Pseudomonadati</taxon>
        <taxon>Bacteroidota</taxon>
        <taxon>Flavobacteriia</taxon>
        <taxon>Flavobacteriales</taxon>
        <taxon>Crocinitomicaceae</taxon>
        <taxon>Lishizhenia</taxon>
    </lineage>
</organism>
<dbReference type="STRING" id="477690.SAMN05216474_1272"/>
<dbReference type="OrthoDB" id="1523452at2"/>
<dbReference type="Pfam" id="PF08889">
    <property type="entry name" value="WbqC"/>
    <property type="match status" value="1"/>
</dbReference>